<keyword evidence="6" id="KW-0813">Transport</keyword>
<evidence type="ECO:0000256" key="5">
    <source>
        <dbReference type="ARBA" id="ARBA00023251"/>
    </source>
</evidence>
<proteinExistence type="inferred from homology"/>
<dbReference type="Pfam" id="PF01061">
    <property type="entry name" value="ABC2_membrane"/>
    <property type="match status" value="1"/>
</dbReference>
<evidence type="ECO:0000256" key="6">
    <source>
        <dbReference type="RuleBase" id="RU361157"/>
    </source>
</evidence>
<dbReference type="PANTHER" id="PTHR43027">
    <property type="entry name" value="DOXORUBICIN RESISTANCE ABC TRANSPORTER PERMEASE PROTEIN DRRC-RELATED"/>
    <property type="match status" value="1"/>
</dbReference>
<feature type="transmembrane region" description="Helical" evidence="6">
    <location>
        <begin position="191"/>
        <end position="210"/>
    </location>
</feature>
<dbReference type="InterPro" id="IPR052902">
    <property type="entry name" value="ABC-2_transporter"/>
</dbReference>
<feature type="transmembrane region" description="Helical" evidence="6">
    <location>
        <begin position="73"/>
        <end position="100"/>
    </location>
</feature>
<keyword evidence="6" id="KW-1003">Cell membrane</keyword>
<evidence type="ECO:0000313" key="8">
    <source>
        <dbReference type="EMBL" id="WTW70024.1"/>
    </source>
</evidence>
<dbReference type="InterPro" id="IPR013525">
    <property type="entry name" value="ABC2_TM"/>
</dbReference>
<dbReference type="PANTHER" id="PTHR43027:SF2">
    <property type="entry name" value="TRANSPORT PERMEASE PROTEIN"/>
    <property type="match status" value="1"/>
</dbReference>
<evidence type="ECO:0000256" key="3">
    <source>
        <dbReference type="ARBA" id="ARBA00022989"/>
    </source>
</evidence>
<name>A0AAU2VT63_9ACTN</name>
<feature type="transmembrane region" description="Helical" evidence="6">
    <location>
        <begin position="120"/>
        <end position="150"/>
    </location>
</feature>
<evidence type="ECO:0000259" key="7">
    <source>
        <dbReference type="PROSITE" id="PS51012"/>
    </source>
</evidence>
<organism evidence="8">
    <name type="scientific">Streptomyces sp. NBC_00008</name>
    <dbReference type="NCBI Taxonomy" id="2903610"/>
    <lineage>
        <taxon>Bacteria</taxon>
        <taxon>Bacillati</taxon>
        <taxon>Actinomycetota</taxon>
        <taxon>Actinomycetes</taxon>
        <taxon>Kitasatosporales</taxon>
        <taxon>Streptomycetaceae</taxon>
        <taxon>Streptomyces</taxon>
    </lineage>
</organism>
<dbReference type="PIRSF" id="PIRSF006648">
    <property type="entry name" value="DrrB"/>
    <property type="match status" value="1"/>
</dbReference>
<dbReference type="EMBL" id="CP108313">
    <property type="protein sequence ID" value="WTW70024.1"/>
    <property type="molecule type" value="Genomic_DNA"/>
</dbReference>
<keyword evidence="4 6" id="KW-0472">Membrane</keyword>
<dbReference type="InterPro" id="IPR047817">
    <property type="entry name" value="ABC2_TM_bact-type"/>
</dbReference>
<keyword evidence="3 6" id="KW-1133">Transmembrane helix</keyword>
<reference evidence="8" key="1">
    <citation type="submission" date="2022-10" db="EMBL/GenBank/DDBJ databases">
        <title>The complete genomes of actinobacterial strains from the NBC collection.</title>
        <authorList>
            <person name="Joergensen T.S."/>
            <person name="Alvarez Arevalo M."/>
            <person name="Sterndorff E.B."/>
            <person name="Faurdal D."/>
            <person name="Vuksanovic O."/>
            <person name="Mourched A.-S."/>
            <person name="Charusanti P."/>
            <person name="Shaw S."/>
            <person name="Blin K."/>
            <person name="Weber T."/>
        </authorList>
    </citation>
    <scope>NUCLEOTIDE SEQUENCE</scope>
    <source>
        <strain evidence="8">NBC_00008</strain>
    </source>
</reference>
<dbReference type="AlphaFoldDB" id="A0AAU2VT63"/>
<keyword evidence="2 6" id="KW-0812">Transmembrane</keyword>
<dbReference type="InterPro" id="IPR000412">
    <property type="entry name" value="ABC_2_transport"/>
</dbReference>
<feature type="transmembrane region" description="Helical" evidence="6">
    <location>
        <begin position="157"/>
        <end position="179"/>
    </location>
</feature>
<feature type="transmembrane region" description="Helical" evidence="6">
    <location>
        <begin position="42"/>
        <end position="61"/>
    </location>
</feature>
<comment type="similarity">
    <text evidence="6">Belongs to the ABC-2 integral membrane protein family.</text>
</comment>
<evidence type="ECO:0000256" key="2">
    <source>
        <dbReference type="ARBA" id="ARBA00022692"/>
    </source>
</evidence>
<feature type="transmembrane region" description="Helical" evidence="6">
    <location>
        <begin position="243"/>
        <end position="265"/>
    </location>
</feature>
<sequence>MTTATTRANTTTAGSPATTTVRGRLTALGRAELTLLLRNRTAVFVALLMPAAMVLAMKSTFEQIDLGGTGLTVAGAALTGGIGTVLIQAVYMNMVAAYVARREELVLKRLRTGEVTDGEILTGTALPAGALALTQTVLIVAAGTAFLGLGAPERPELLLLGLAMGLVLLTALAAATSAITRTVQTAQLTTLPLFFVSMAGSGLFVPLEVLPDRLASVCELLPLTGVMTLVRAGWLGGAEGTELMGAALTGLVWTVLAVFAVLRWFRWDPRR</sequence>
<dbReference type="GO" id="GO:0140359">
    <property type="term" value="F:ABC-type transporter activity"/>
    <property type="evidence" value="ECO:0007669"/>
    <property type="project" value="InterPro"/>
</dbReference>
<protein>
    <recommendedName>
        <fullName evidence="6">Transport permease protein</fullName>
    </recommendedName>
</protein>
<keyword evidence="5" id="KW-0046">Antibiotic resistance</keyword>
<evidence type="ECO:0000256" key="4">
    <source>
        <dbReference type="ARBA" id="ARBA00023136"/>
    </source>
</evidence>
<dbReference type="GO" id="GO:0043190">
    <property type="term" value="C:ATP-binding cassette (ABC) transporter complex"/>
    <property type="evidence" value="ECO:0007669"/>
    <property type="project" value="InterPro"/>
</dbReference>
<comment type="subcellular location">
    <subcellularLocation>
        <location evidence="6">Cell membrane</location>
        <topology evidence="6">Multi-pass membrane protein</topology>
    </subcellularLocation>
    <subcellularLocation>
        <location evidence="1">Membrane</location>
        <topology evidence="1">Multi-pass membrane protein</topology>
    </subcellularLocation>
</comment>
<gene>
    <name evidence="8" type="ORF">OG398_17975</name>
</gene>
<dbReference type="PROSITE" id="PS51012">
    <property type="entry name" value="ABC_TM2"/>
    <property type="match status" value="1"/>
</dbReference>
<feature type="domain" description="ABC transmembrane type-2" evidence="7">
    <location>
        <begin position="41"/>
        <end position="264"/>
    </location>
</feature>
<dbReference type="GO" id="GO:0046677">
    <property type="term" value="P:response to antibiotic"/>
    <property type="evidence" value="ECO:0007669"/>
    <property type="project" value="UniProtKB-KW"/>
</dbReference>
<evidence type="ECO:0000256" key="1">
    <source>
        <dbReference type="ARBA" id="ARBA00004141"/>
    </source>
</evidence>
<accession>A0AAU2VT63</accession>